<dbReference type="Pfam" id="PF01963">
    <property type="entry name" value="TraB_PrgY_gumN"/>
    <property type="match status" value="1"/>
</dbReference>
<feature type="chain" id="PRO_5047264104" evidence="1">
    <location>
        <begin position="27"/>
        <end position="317"/>
    </location>
</feature>
<sequence>MRTWKSILRKAAATLGLLSLGSPALADPQALPAAVPTQLKPAAPVAPVPAVAARPALWAVKDADTTIYLFGTIHALKPGIAWFDGPVAKAFDGSQELVTEVADVGSLDAAQTLMSRALLPEGESLRAKLSDADRAAYDAALAKASIPAAAIDKFKPWYAAVALSSLPLMRAGYAIDQGVEIQLAAKAKAQQKQQGALETVAYQLGLFDSLPEASQLSYLRQVVANLDNVTTQIESLIGEWSKGDADKLAQEMNADTSDPVLVKALLTQRNHAWADWIGKRMEQPGTVFLAVGAGHLAGPDSVQTALAAKGIAAQRLQ</sequence>
<dbReference type="PANTHER" id="PTHR40590">
    <property type="entry name" value="CYTOPLASMIC PROTEIN-RELATED"/>
    <property type="match status" value="1"/>
</dbReference>
<feature type="signal peptide" evidence="1">
    <location>
        <begin position="1"/>
        <end position="26"/>
    </location>
</feature>
<accession>A0ABV8RPD4</accession>
<dbReference type="Proteomes" id="UP001595828">
    <property type="component" value="Unassembled WGS sequence"/>
</dbReference>
<protein>
    <submittedName>
        <fullName evidence="2">TraB/GumN family protein</fullName>
    </submittedName>
</protein>
<dbReference type="InterPro" id="IPR002816">
    <property type="entry name" value="TraB/PrgY/GumN_fam"/>
</dbReference>
<evidence type="ECO:0000313" key="2">
    <source>
        <dbReference type="EMBL" id="MFC4295236.1"/>
    </source>
</evidence>
<organism evidence="2 3">
    <name type="scientific">Novosphingobium tardum</name>
    <dbReference type="NCBI Taxonomy" id="1538021"/>
    <lineage>
        <taxon>Bacteria</taxon>
        <taxon>Pseudomonadati</taxon>
        <taxon>Pseudomonadota</taxon>
        <taxon>Alphaproteobacteria</taxon>
        <taxon>Sphingomonadales</taxon>
        <taxon>Sphingomonadaceae</taxon>
        <taxon>Novosphingobium</taxon>
    </lineage>
</organism>
<name>A0ABV8RPD4_9SPHN</name>
<evidence type="ECO:0000313" key="3">
    <source>
        <dbReference type="Proteomes" id="UP001595828"/>
    </source>
</evidence>
<comment type="caution">
    <text evidence="2">The sequence shown here is derived from an EMBL/GenBank/DDBJ whole genome shotgun (WGS) entry which is preliminary data.</text>
</comment>
<dbReference type="EMBL" id="JBHSDR010000006">
    <property type="protein sequence ID" value="MFC4295236.1"/>
    <property type="molecule type" value="Genomic_DNA"/>
</dbReference>
<proteinExistence type="predicted"/>
<gene>
    <name evidence="2" type="ORF">ACFO0A_09220</name>
</gene>
<dbReference type="InterPro" id="IPR047111">
    <property type="entry name" value="YbaP-like"/>
</dbReference>
<keyword evidence="1" id="KW-0732">Signal</keyword>
<dbReference type="PANTHER" id="PTHR40590:SF1">
    <property type="entry name" value="CYTOPLASMIC PROTEIN"/>
    <property type="match status" value="1"/>
</dbReference>
<dbReference type="RefSeq" id="WP_379538718.1">
    <property type="nucleotide sequence ID" value="NZ_JBHSDR010000006.1"/>
</dbReference>
<dbReference type="CDD" id="cd14789">
    <property type="entry name" value="Tiki"/>
    <property type="match status" value="1"/>
</dbReference>
<reference evidence="3" key="1">
    <citation type="journal article" date="2019" name="Int. J. Syst. Evol. Microbiol.">
        <title>The Global Catalogue of Microorganisms (GCM) 10K type strain sequencing project: providing services to taxonomists for standard genome sequencing and annotation.</title>
        <authorList>
            <consortium name="The Broad Institute Genomics Platform"/>
            <consortium name="The Broad Institute Genome Sequencing Center for Infectious Disease"/>
            <person name="Wu L."/>
            <person name="Ma J."/>
        </authorList>
    </citation>
    <scope>NUCLEOTIDE SEQUENCE [LARGE SCALE GENOMIC DNA]</scope>
    <source>
        <strain evidence="3">CGMCC 1.12989</strain>
    </source>
</reference>
<keyword evidence="3" id="KW-1185">Reference proteome</keyword>
<evidence type="ECO:0000256" key="1">
    <source>
        <dbReference type="SAM" id="SignalP"/>
    </source>
</evidence>